<dbReference type="InterPro" id="IPR029058">
    <property type="entry name" value="AB_hydrolase_fold"/>
</dbReference>
<name>A0A1X2D426_9MYCO</name>
<dbReference type="Proteomes" id="UP000193087">
    <property type="component" value="Unassembled WGS sequence"/>
</dbReference>
<reference evidence="2 3" key="1">
    <citation type="submission" date="2016-01" db="EMBL/GenBank/DDBJ databases">
        <title>The new phylogeny of the genus Mycobacterium.</title>
        <authorList>
            <person name="Tarcisio F."/>
            <person name="Conor M."/>
            <person name="Antonella G."/>
            <person name="Elisabetta G."/>
            <person name="Giulia F.S."/>
            <person name="Sara T."/>
            <person name="Anna F."/>
            <person name="Clotilde B."/>
            <person name="Roberto B."/>
            <person name="Veronica D.S."/>
            <person name="Fabio R."/>
            <person name="Monica P."/>
            <person name="Olivier J."/>
            <person name="Enrico T."/>
            <person name="Nicola S."/>
        </authorList>
    </citation>
    <scope>NUCLEOTIDE SEQUENCE [LARGE SCALE GENOMIC DNA]</scope>
    <source>
        <strain evidence="2 3">DSM 45176</strain>
    </source>
</reference>
<dbReference type="GO" id="GO:0004177">
    <property type="term" value="F:aminopeptidase activity"/>
    <property type="evidence" value="ECO:0007669"/>
    <property type="project" value="UniProtKB-EC"/>
</dbReference>
<protein>
    <recommendedName>
        <fullName evidence="1">Peptidase S33 tripeptidyl aminopeptidase-like C-terminal domain-containing protein</fullName>
    </recommendedName>
</protein>
<accession>A0A1X2D426</accession>
<dbReference type="Pfam" id="PF08386">
    <property type="entry name" value="Abhydrolase_4"/>
    <property type="match status" value="1"/>
</dbReference>
<gene>
    <name evidence="2" type="ORF">AWC22_15995</name>
</gene>
<keyword evidence="3" id="KW-1185">Reference proteome</keyword>
<evidence type="ECO:0000259" key="1">
    <source>
        <dbReference type="Pfam" id="PF08386"/>
    </source>
</evidence>
<organism evidence="2 3">
    <name type="scientific">Mycobacterium riyadhense</name>
    <dbReference type="NCBI Taxonomy" id="486698"/>
    <lineage>
        <taxon>Bacteria</taxon>
        <taxon>Bacillati</taxon>
        <taxon>Actinomycetota</taxon>
        <taxon>Actinomycetes</taxon>
        <taxon>Mycobacteriales</taxon>
        <taxon>Mycobacteriaceae</taxon>
        <taxon>Mycobacterium</taxon>
    </lineage>
</organism>
<feature type="domain" description="Peptidase S33 tripeptidyl aminopeptidase-like C-terminal" evidence="1">
    <location>
        <begin position="400"/>
        <end position="485"/>
    </location>
</feature>
<dbReference type="GO" id="GO:0005737">
    <property type="term" value="C:cytoplasm"/>
    <property type="evidence" value="ECO:0007669"/>
    <property type="project" value="InterPro"/>
</dbReference>
<dbReference type="InterPro" id="IPR013595">
    <property type="entry name" value="Pept_S33_TAP-like_C"/>
</dbReference>
<dbReference type="GO" id="GO:0006508">
    <property type="term" value="P:proteolysis"/>
    <property type="evidence" value="ECO:0007669"/>
    <property type="project" value="InterPro"/>
</dbReference>
<dbReference type="OrthoDB" id="9796770at2"/>
<sequence>MRHRAIELAVVLVAAGLLPACHDRTPSAAATPRFEPAPCPKLLEPVAGSDTWRCGYLVVPENRADPNGRTIRLAVARVPAATPAPAPDPVVYLAGGPGEDAVQGADFVMGAGLNRDRELILIAPRGTYSNQPALTCTEIDQFHTDNVAMVSDASPTRTCHVRLAATGADLRAYNTTENAADIADLRTALGIDQWNVYGLSYGSELALIYMREHPAGIRAVTIDGVVPPDVVSPSWFWSSAREAFDNVFGACEADAACRDHFPHLAETFTNLVRQLEASPVETSVTMPDSDLSVRVVLSGGALVNWMMRMVSRGENATEVPYAIDQLAHGHPEFVAAEWAESWAAAKFVGQYSYGLHLGATCSEWVAYDPPSRLLDQGRTAFPDYPDSVLAHPPPFPFGVEECQEWNVPKAPESVRTAARSSIPTLIVSGKFDARTGAQWGEYVARQLSHSTSIAIPGVGHAAALTSKCAQDVVASFFRTPGSPDTSCVATISPKPFKVR</sequence>
<dbReference type="GeneID" id="93495580"/>
<dbReference type="PANTHER" id="PTHR43722">
    <property type="entry name" value="PROLINE IMINOPEPTIDASE"/>
    <property type="match status" value="1"/>
</dbReference>
<dbReference type="Gene3D" id="3.40.50.1820">
    <property type="entry name" value="alpha/beta hydrolase"/>
    <property type="match status" value="1"/>
</dbReference>
<dbReference type="AlphaFoldDB" id="A0A1X2D426"/>
<evidence type="ECO:0000313" key="3">
    <source>
        <dbReference type="Proteomes" id="UP000193087"/>
    </source>
</evidence>
<dbReference type="EMBL" id="LQPQ01000050">
    <property type="protein sequence ID" value="ORW82429.1"/>
    <property type="molecule type" value="Genomic_DNA"/>
</dbReference>
<proteinExistence type="predicted"/>
<dbReference type="RefSeq" id="WP_085249996.1">
    <property type="nucleotide sequence ID" value="NZ_CAJMWJ010000001.1"/>
</dbReference>
<comment type="caution">
    <text evidence="2">The sequence shown here is derived from an EMBL/GenBank/DDBJ whole genome shotgun (WGS) entry which is preliminary data.</text>
</comment>
<dbReference type="InterPro" id="IPR005944">
    <property type="entry name" value="Pro_iminopeptidase"/>
</dbReference>
<dbReference type="STRING" id="486698.AWC22_15995"/>
<evidence type="ECO:0000313" key="2">
    <source>
        <dbReference type="EMBL" id="ORW82429.1"/>
    </source>
</evidence>
<dbReference type="SUPFAM" id="SSF53474">
    <property type="entry name" value="alpha/beta-Hydrolases"/>
    <property type="match status" value="1"/>
</dbReference>
<dbReference type="PANTHER" id="PTHR43722:SF1">
    <property type="entry name" value="PROLINE IMINOPEPTIDASE"/>
    <property type="match status" value="1"/>
</dbReference>